<keyword evidence="2" id="KW-1185">Reference proteome</keyword>
<evidence type="ECO:0000313" key="1">
    <source>
        <dbReference type="EMBL" id="GGE30059.1"/>
    </source>
</evidence>
<dbReference type="EMBL" id="BMHQ01000026">
    <property type="protein sequence ID" value="GGE30059.1"/>
    <property type="molecule type" value="Genomic_DNA"/>
</dbReference>
<reference evidence="1" key="1">
    <citation type="journal article" date="2014" name="Int. J. Syst. Evol. Microbiol.">
        <title>Complete genome sequence of Corynebacterium casei LMG S-19264T (=DSM 44701T), isolated from a smear-ripened cheese.</title>
        <authorList>
            <consortium name="US DOE Joint Genome Institute (JGI-PGF)"/>
            <person name="Walter F."/>
            <person name="Albersmeier A."/>
            <person name="Kalinowski J."/>
            <person name="Ruckert C."/>
        </authorList>
    </citation>
    <scope>NUCLEOTIDE SEQUENCE</scope>
    <source>
        <strain evidence="1">CGMCC 1.15179</strain>
    </source>
</reference>
<protein>
    <submittedName>
        <fullName evidence="1">Uncharacterized protein</fullName>
    </submittedName>
</protein>
<reference evidence="1" key="2">
    <citation type="submission" date="2020-09" db="EMBL/GenBank/DDBJ databases">
        <authorList>
            <person name="Sun Q."/>
            <person name="Zhou Y."/>
        </authorList>
    </citation>
    <scope>NUCLEOTIDE SEQUENCE</scope>
    <source>
        <strain evidence="1">CGMCC 1.15179</strain>
    </source>
</reference>
<dbReference type="Proteomes" id="UP000625210">
    <property type="component" value="Unassembled WGS sequence"/>
</dbReference>
<evidence type="ECO:0000313" key="2">
    <source>
        <dbReference type="Proteomes" id="UP000625210"/>
    </source>
</evidence>
<proteinExistence type="predicted"/>
<sequence>MTTLGKKLWYYRIGPLSPTEKRESPTTSAQTFCLQYQKNTSERGHFLHGKLP</sequence>
<name>A0A8J2YC84_9BACL</name>
<comment type="caution">
    <text evidence="1">The sequence shown here is derived from an EMBL/GenBank/DDBJ whole genome shotgun (WGS) entry which is preliminary data.</text>
</comment>
<gene>
    <name evidence="1" type="ORF">GCM10011571_35320</name>
</gene>
<dbReference type="AlphaFoldDB" id="A0A8J2YC84"/>
<organism evidence="1 2">
    <name type="scientific">Marinithermofilum abyssi</name>
    <dbReference type="NCBI Taxonomy" id="1571185"/>
    <lineage>
        <taxon>Bacteria</taxon>
        <taxon>Bacillati</taxon>
        <taxon>Bacillota</taxon>
        <taxon>Bacilli</taxon>
        <taxon>Bacillales</taxon>
        <taxon>Thermoactinomycetaceae</taxon>
        <taxon>Marinithermofilum</taxon>
    </lineage>
</organism>
<accession>A0A8J2YC84</accession>